<sequence length="502" mass="56462">MNDALEIVVPAACRQPAQWVLRWIFDEVLGVPARFVEHAEQQIGGKQAGGNAGGQFACRWRGRMLTLENDFFRRHQDLWQQPAALLLDPPRQWINVRAMLDVLLEDPSVPVLWGAPGLVHTPRGAHLELDVIGAIFFLLSRYEEVLSPARDQYDRFPAAASLAVQRGFLQRPLVDEYIEILWAALRCVWPGLTRRQAGGAMRVSCDVDEPYERWIRNPWLLAQGVAGALLRKRSVAGATARLKNAWQSRRGDYRHDPHWTFDWYMTQLEACGTRGAFYFIATPGRTRYDCAYALEEPRMQALLAQIAARGHEIGLHGSFHTYRDGAQLARERQRLVAARACARAGAGTGTGSGTRASVGAVTTAGIVLATATADNTQVRGNRQHYLRWDAAITPDLLEQAGFDYDATGGFPYDPGFRYGTAREFPMWSWKKQGPLRLRQRPLILMESAVLGDSARADPESALDTMVRLKHTALRYGDFNLLWHNSRFTEPGDRELFRKILEA</sequence>
<dbReference type="EMBL" id="CP140152">
    <property type="protein sequence ID" value="WQH04222.1"/>
    <property type="molecule type" value="Genomic_DNA"/>
</dbReference>
<evidence type="ECO:0000259" key="1">
    <source>
        <dbReference type="Pfam" id="PF23019"/>
    </source>
</evidence>
<dbReference type="SUPFAM" id="SSF88713">
    <property type="entry name" value="Glycoside hydrolase/deacetylase"/>
    <property type="match status" value="1"/>
</dbReference>
<proteinExistence type="predicted"/>
<dbReference type="InterPro" id="IPR011330">
    <property type="entry name" value="Glyco_hydro/deAcase_b/a-brl"/>
</dbReference>
<dbReference type="GeneID" id="43166751"/>
<feature type="domain" description="DUF7033" evidence="1">
    <location>
        <begin position="128"/>
        <end position="212"/>
    </location>
</feature>
<dbReference type="Proteomes" id="UP001326110">
    <property type="component" value="Chromosome"/>
</dbReference>
<reference evidence="2 3" key="1">
    <citation type="submission" date="2023-11" db="EMBL/GenBank/DDBJ databases">
        <title>MicrobeMod: A computational toolkit for identifying prokaryotic methylation and restriction-modification with nanopore sequencing.</title>
        <authorList>
            <person name="Crits-Christoph A."/>
            <person name="Kang S.C."/>
            <person name="Lee H."/>
            <person name="Ostrov N."/>
        </authorList>
    </citation>
    <scope>NUCLEOTIDE SEQUENCE [LARGE SCALE GENOMIC DNA]</scope>
    <source>
        <strain evidence="2 3">ATCC 25935</strain>
    </source>
</reference>
<dbReference type="CDD" id="cd10931">
    <property type="entry name" value="CE4_u7"/>
    <property type="match status" value="1"/>
</dbReference>
<dbReference type="InterPro" id="IPR054297">
    <property type="entry name" value="DUF7033"/>
</dbReference>
<evidence type="ECO:0000313" key="3">
    <source>
        <dbReference type="Proteomes" id="UP001326110"/>
    </source>
</evidence>
<evidence type="ECO:0000313" key="2">
    <source>
        <dbReference type="EMBL" id="WQH04222.1"/>
    </source>
</evidence>
<gene>
    <name evidence="2" type="ORF">SR858_24780</name>
</gene>
<dbReference type="RefSeq" id="WP_019924752.1">
    <property type="nucleotide sequence ID" value="NZ_CP140152.1"/>
</dbReference>
<accession>A0ABZ0XYE1</accession>
<keyword evidence="3" id="KW-1185">Reference proteome</keyword>
<name>A0ABZ0XYE1_9BURK</name>
<protein>
    <submittedName>
        <fullName evidence="2">Polysaccharide deacetylase family protein</fullName>
    </submittedName>
</protein>
<organism evidence="2 3">
    <name type="scientific">Duganella zoogloeoides</name>
    <dbReference type="NCBI Taxonomy" id="75659"/>
    <lineage>
        <taxon>Bacteria</taxon>
        <taxon>Pseudomonadati</taxon>
        <taxon>Pseudomonadota</taxon>
        <taxon>Betaproteobacteria</taxon>
        <taxon>Burkholderiales</taxon>
        <taxon>Oxalobacteraceae</taxon>
        <taxon>Telluria group</taxon>
        <taxon>Duganella</taxon>
    </lineage>
</organism>
<dbReference type="Pfam" id="PF23019">
    <property type="entry name" value="DUF7033"/>
    <property type="match status" value="1"/>
</dbReference>
<dbReference type="Gene3D" id="3.20.20.370">
    <property type="entry name" value="Glycoside hydrolase/deacetylase"/>
    <property type="match status" value="1"/>
</dbReference>